<organism evidence="3">
    <name type="scientific">Homalodisca liturata</name>
    <dbReference type="NCBI Taxonomy" id="320908"/>
    <lineage>
        <taxon>Eukaryota</taxon>
        <taxon>Metazoa</taxon>
        <taxon>Ecdysozoa</taxon>
        <taxon>Arthropoda</taxon>
        <taxon>Hexapoda</taxon>
        <taxon>Insecta</taxon>
        <taxon>Pterygota</taxon>
        <taxon>Neoptera</taxon>
        <taxon>Paraneoptera</taxon>
        <taxon>Hemiptera</taxon>
        <taxon>Auchenorrhyncha</taxon>
        <taxon>Membracoidea</taxon>
        <taxon>Cicadellidae</taxon>
        <taxon>Cicadellinae</taxon>
        <taxon>Proconiini</taxon>
        <taxon>Homalodisca</taxon>
    </lineage>
</organism>
<dbReference type="GO" id="GO:0016491">
    <property type="term" value="F:oxidoreductase activity"/>
    <property type="evidence" value="ECO:0007669"/>
    <property type="project" value="UniProtKB-KW"/>
</dbReference>
<dbReference type="InterPro" id="IPR036291">
    <property type="entry name" value="NAD(P)-bd_dom_sf"/>
</dbReference>
<comment type="similarity">
    <text evidence="1">Belongs to the short-chain dehydrogenases/reductases (SDR) family.</text>
</comment>
<dbReference type="AlphaFoldDB" id="A0A1B6JCX7"/>
<keyword evidence="2" id="KW-0560">Oxidoreductase</keyword>
<name>A0A1B6JCX7_9HEMI</name>
<protein>
    <recommendedName>
        <fullName evidence="4">Dehydrogenase/reductase SDR family member 11</fullName>
    </recommendedName>
</protein>
<evidence type="ECO:0000256" key="2">
    <source>
        <dbReference type="ARBA" id="ARBA00023002"/>
    </source>
</evidence>
<dbReference type="Pfam" id="PF00106">
    <property type="entry name" value="adh_short"/>
    <property type="match status" value="1"/>
</dbReference>
<dbReference type="PRINTS" id="PR00081">
    <property type="entry name" value="GDHRDH"/>
</dbReference>
<dbReference type="EMBL" id="GECU01010682">
    <property type="protein sequence ID" value="JAS97024.1"/>
    <property type="molecule type" value="Transcribed_RNA"/>
</dbReference>
<dbReference type="PANTHER" id="PTHR43115:SF4">
    <property type="entry name" value="DEHYDROGENASE_REDUCTASE SDR FAMILY MEMBER 11"/>
    <property type="match status" value="1"/>
</dbReference>
<feature type="non-terminal residue" evidence="3">
    <location>
        <position position="1"/>
    </location>
</feature>
<sequence>IFLFTKQLGYISAASVLELYTMEQWKGKVAIVTGASSGIGAAIAQALVHHGMVVVGLARRQENIQKLAEDLSKEPGKLYAVKADMRKEEDILAAFEWVEKELGGADVLVNNAGLARFNYIKDGKTEDWRNMWEVNVLAVTICTREYLKSMEKRNNQNGHIFIINSVLGHITEFNTA</sequence>
<evidence type="ECO:0008006" key="4">
    <source>
        <dbReference type="Google" id="ProtNLM"/>
    </source>
</evidence>
<evidence type="ECO:0000313" key="3">
    <source>
        <dbReference type="EMBL" id="JAS97024.1"/>
    </source>
</evidence>
<dbReference type="Gene3D" id="3.40.50.720">
    <property type="entry name" value="NAD(P)-binding Rossmann-like Domain"/>
    <property type="match status" value="1"/>
</dbReference>
<evidence type="ECO:0000256" key="1">
    <source>
        <dbReference type="ARBA" id="ARBA00006484"/>
    </source>
</evidence>
<gene>
    <name evidence="3" type="ORF">g.39272</name>
</gene>
<feature type="non-terminal residue" evidence="3">
    <location>
        <position position="176"/>
    </location>
</feature>
<proteinExistence type="inferred from homology"/>
<dbReference type="SUPFAM" id="SSF51735">
    <property type="entry name" value="NAD(P)-binding Rossmann-fold domains"/>
    <property type="match status" value="1"/>
</dbReference>
<accession>A0A1B6JCX7</accession>
<dbReference type="InterPro" id="IPR002347">
    <property type="entry name" value="SDR_fam"/>
</dbReference>
<reference evidence="3" key="1">
    <citation type="submission" date="2015-11" db="EMBL/GenBank/DDBJ databases">
        <title>De novo transcriptome assembly of four potential Pierce s Disease insect vectors from Arizona vineyards.</title>
        <authorList>
            <person name="Tassone E.E."/>
        </authorList>
    </citation>
    <scope>NUCLEOTIDE SEQUENCE</scope>
</reference>
<dbReference type="PANTHER" id="PTHR43115">
    <property type="entry name" value="DEHYDROGENASE/REDUCTASE SDR FAMILY MEMBER 11"/>
    <property type="match status" value="1"/>
</dbReference>